<reference evidence="1 2" key="1">
    <citation type="submission" date="2019-03" db="EMBL/GenBank/DDBJ databases">
        <title>Genomic Encyclopedia of Type Strains, Phase III (KMG-III): the genomes of soil and plant-associated and newly described type strains.</title>
        <authorList>
            <person name="Whitman W."/>
        </authorList>
    </citation>
    <scope>NUCLEOTIDE SEQUENCE [LARGE SCALE GENOMIC DNA]</scope>
    <source>
        <strain evidence="1 2">VKM Ac-2573</strain>
    </source>
</reference>
<gene>
    <name evidence="1" type="ORF">EV653_7610</name>
</gene>
<sequence>MRVDRFVDYGPGMNFYDKRPPLTADERVQLVGWLDLQRALVRRKLEGLAEADEHRAVFPTSPLMTPAGLVSHLRWTEHCWFNVIFLGEPETTNPQFQKEPKSADWRVDGVPLARLLDEYKAQWAQSNEITAAHALDDVSKDAEFQPSLRWILIHMVEETARHLGQLDTMRESLDGQTGYY</sequence>
<dbReference type="EMBL" id="SODP01000004">
    <property type="protein sequence ID" value="TDW61049.1"/>
    <property type="molecule type" value="Genomic_DNA"/>
</dbReference>
<dbReference type="AlphaFoldDB" id="A0A4R8BZR4"/>
<protein>
    <submittedName>
        <fullName evidence="1">Uncharacterized protein DUF664</fullName>
    </submittedName>
</protein>
<dbReference type="Pfam" id="PF04978">
    <property type="entry name" value="MST"/>
    <property type="match status" value="1"/>
</dbReference>
<evidence type="ECO:0000313" key="2">
    <source>
        <dbReference type="Proteomes" id="UP000295146"/>
    </source>
</evidence>
<dbReference type="InterPro" id="IPR007061">
    <property type="entry name" value="MST-like"/>
</dbReference>
<comment type="caution">
    <text evidence="1">The sequence shown here is derived from an EMBL/GenBank/DDBJ whole genome shotgun (WGS) entry which is preliminary data.</text>
</comment>
<organism evidence="1 2">
    <name type="scientific">Kribbella pratensis</name>
    <dbReference type="NCBI Taxonomy" id="2512112"/>
    <lineage>
        <taxon>Bacteria</taxon>
        <taxon>Bacillati</taxon>
        <taxon>Actinomycetota</taxon>
        <taxon>Actinomycetes</taxon>
        <taxon>Propionibacteriales</taxon>
        <taxon>Kribbellaceae</taxon>
        <taxon>Kribbella</taxon>
    </lineage>
</organism>
<name>A0A4R8BZR4_9ACTN</name>
<proteinExistence type="predicted"/>
<dbReference type="InterPro" id="IPR034660">
    <property type="entry name" value="DinB/YfiT-like"/>
</dbReference>
<evidence type="ECO:0000313" key="1">
    <source>
        <dbReference type="EMBL" id="TDW61049.1"/>
    </source>
</evidence>
<dbReference type="Proteomes" id="UP000295146">
    <property type="component" value="Unassembled WGS sequence"/>
</dbReference>
<keyword evidence="2" id="KW-1185">Reference proteome</keyword>
<accession>A0A4R8BZR4</accession>
<dbReference type="Gene3D" id="1.20.120.450">
    <property type="entry name" value="dinb family like domain"/>
    <property type="match status" value="1"/>
</dbReference>
<dbReference type="SUPFAM" id="SSF109854">
    <property type="entry name" value="DinB/YfiT-like putative metalloenzymes"/>
    <property type="match status" value="1"/>
</dbReference>